<dbReference type="InterPro" id="IPR016102">
    <property type="entry name" value="Succinyl-CoA_synth-like"/>
</dbReference>
<dbReference type="AlphaFoldDB" id="A0A0F9DSH8"/>
<protein>
    <recommendedName>
        <fullName evidence="4">CoA-binding domain-containing protein</fullName>
    </recommendedName>
</protein>
<dbReference type="InterPro" id="IPR003781">
    <property type="entry name" value="CoA-bd"/>
</dbReference>
<proteinExistence type="predicted"/>
<feature type="domain" description="CoA-binding" evidence="4">
    <location>
        <begin position="21"/>
        <end position="116"/>
    </location>
</feature>
<gene>
    <name evidence="5" type="ORF">LCGC14_2242890</name>
</gene>
<dbReference type="InterPro" id="IPR051538">
    <property type="entry name" value="Acyl-CoA_Synth/Transferase"/>
</dbReference>
<dbReference type="SUPFAM" id="SSF51735">
    <property type="entry name" value="NAD(P)-binding Rossmann-fold domains"/>
    <property type="match status" value="1"/>
</dbReference>
<evidence type="ECO:0000313" key="5">
    <source>
        <dbReference type="EMBL" id="KKL56691.1"/>
    </source>
</evidence>
<name>A0A0F9DSH8_9ZZZZ</name>
<keyword evidence="2" id="KW-0547">Nucleotide-binding</keyword>
<evidence type="ECO:0000256" key="2">
    <source>
        <dbReference type="ARBA" id="ARBA00022741"/>
    </source>
</evidence>
<dbReference type="Gene3D" id="3.40.50.261">
    <property type="entry name" value="Succinyl-CoA synthetase domains"/>
    <property type="match status" value="2"/>
</dbReference>
<dbReference type="InterPro" id="IPR036291">
    <property type="entry name" value="NAD(P)-bd_dom_sf"/>
</dbReference>
<accession>A0A0F9DSH8</accession>
<dbReference type="PANTHER" id="PTHR43334:SF1">
    <property type="entry name" value="3-HYDROXYPROPIONATE--COA LIGASE [ADP-FORMING]"/>
    <property type="match status" value="1"/>
</dbReference>
<comment type="caution">
    <text evidence="5">The sequence shown here is derived from an EMBL/GenBank/DDBJ whole genome shotgun (WGS) entry which is preliminary data.</text>
</comment>
<dbReference type="SMART" id="SM00881">
    <property type="entry name" value="CoA_binding"/>
    <property type="match status" value="1"/>
</dbReference>
<keyword evidence="3" id="KW-0067">ATP-binding</keyword>
<dbReference type="SUPFAM" id="SSF52210">
    <property type="entry name" value="Succinyl-CoA synthetase domains"/>
    <property type="match status" value="2"/>
</dbReference>
<sequence>MGRQSGPAATDAARHGPLEAIFNPRSVAVLGVTPTPGTVPYDIFYNILASGYKGVLYPVAPGKRSISAVRAYRYVTDIPDEVDLAVIVFPASVVDKALIQCGEKGVKGAVIISAGFREVGAKGLQREQRVREICAEHGIALIGPNCLGVINTDPKTVLNASFARKMPAAGRIAFLSQSGALCTAVLDYARGKSIGFSKFVSFGNKAGVTEIDLLDYLHADEQTDVILLYLEELRDGRGLIEAARRITRGDNPKPILAIKSGRTPQGADAASSHTGSLAAEDAICEAVFREAGIIRVNSIEELFNTAVLLAYQPMPSDDRLAIVTNAGGPGVMATDALI</sequence>
<feature type="non-terminal residue" evidence="5">
    <location>
        <position position="338"/>
    </location>
</feature>
<evidence type="ECO:0000259" key="4">
    <source>
        <dbReference type="SMART" id="SM00881"/>
    </source>
</evidence>
<dbReference type="Gene3D" id="3.40.50.720">
    <property type="entry name" value="NAD(P)-binding Rossmann-like Domain"/>
    <property type="match status" value="1"/>
</dbReference>
<dbReference type="Pfam" id="PF13607">
    <property type="entry name" value="Succ_CoA_lig"/>
    <property type="match status" value="1"/>
</dbReference>
<reference evidence="5" key="1">
    <citation type="journal article" date="2015" name="Nature">
        <title>Complex archaea that bridge the gap between prokaryotes and eukaryotes.</title>
        <authorList>
            <person name="Spang A."/>
            <person name="Saw J.H."/>
            <person name="Jorgensen S.L."/>
            <person name="Zaremba-Niedzwiedzka K."/>
            <person name="Martijn J."/>
            <person name="Lind A.E."/>
            <person name="van Eijk R."/>
            <person name="Schleper C."/>
            <person name="Guy L."/>
            <person name="Ettema T.J."/>
        </authorList>
    </citation>
    <scope>NUCLEOTIDE SEQUENCE</scope>
</reference>
<dbReference type="GO" id="GO:0005524">
    <property type="term" value="F:ATP binding"/>
    <property type="evidence" value="ECO:0007669"/>
    <property type="project" value="UniProtKB-KW"/>
</dbReference>
<dbReference type="InterPro" id="IPR032875">
    <property type="entry name" value="Succ_CoA_lig_flav_dom"/>
</dbReference>
<dbReference type="PANTHER" id="PTHR43334">
    <property type="entry name" value="ACETATE--COA LIGASE [ADP-FORMING]"/>
    <property type="match status" value="1"/>
</dbReference>
<evidence type="ECO:0000256" key="1">
    <source>
        <dbReference type="ARBA" id="ARBA00022598"/>
    </source>
</evidence>
<evidence type="ECO:0000256" key="3">
    <source>
        <dbReference type="ARBA" id="ARBA00022840"/>
    </source>
</evidence>
<organism evidence="5">
    <name type="scientific">marine sediment metagenome</name>
    <dbReference type="NCBI Taxonomy" id="412755"/>
    <lineage>
        <taxon>unclassified sequences</taxon>
        <taxon>metagenomes</taxon>
        <taxon>ecological metagenomes</taxon>
    </lineage>
</organism>
<dbReference type="EMBL" id="LAZR01030410">
    <property type="protein sequence ID" value="KKL56691.1"/>
    <property type="molecule type" value="Genomic_DNA"/>
</dbReference>
<keyword evidence="1" id="KW-0436">Ligase</keyword>
<dbReference type="Pfam" id="PF13380">
    <property type="entry name" value="CoA_binding_2"/>
    <property type="match status" value="1"/>
</dbReference>
<dbReference type="GO" id="GO:0016874">
    <property type="term" value="F:ligase activity"/>
    <property type="evidence" value="ECO:0007669"/>
    <property type="project" value="UniProtKB-KW"/>
</dbReference>